<reference evidence="2 3" key="1">
    <citation type="submission" date="2019-03" db="EMBL/GenBank/DDBJ databases">
        <title>Genomic Encyclopedia of Type Strains, Phase IV (KMG-IV): sequencing the most valuable type-strain genomes for metagenomic binning, comparative biology and taxonomic classification.</title>
        <authorList>
            <person name="Goeker M."/>
        </authorList>
    </citation>
    <scope>NUCLEOTIDE SEQUENCE [LARGE SCALE GENOMIC DNA]</scope>
    <source>
        <strain evidence="2 3">DSM 100433</strain>
    </source>
</reference>
<gene>
    <name evidence="2" type="ORF">EDD78_11355</name>
</gene>
<keyword evidence="1" id="KW-1133">Transmembrane helix</keyword>
<comment type="caution">
    <text evidence="2">The sequence shown here is derived from an EMBL/GenBank/DDBJ whole genome shotgun (WGS) entry which is preliminary data.</text>
</comment>
<keyword evidence="1" id="KW-0812">Transmembrane</keyword>
<dbReference type="RefSeq" id="WP_132085181.1">
    <property type="nucleotide sequence ID" value="NZ_SLUK01000013.1"/>
</dbReference>
<dbReference type="EMBL" id="SLUK01000013">
    <property type="protein sequence ID" value="TCL41581.1"/>
    <property type="molecule type" value="Genomic_DNA"/>
</dbReference>
<feature type="transmembrane region" description="Helical" evidence="1">
    <location>
        <begin position="41"/>
        <end position="66"/>
    </location>
</feature>
<evidence type="ECO:0000256" key="1">
    <source>
        <dbReference type="SAM" id="Phobius"/>
    </source>
</evidence>
<proteinExistence type="predicted"/>
<evidence type="ECO:0000313" key="2">
    <source>
        <dbReference type="EMBL" id="TCL41581.1"/>
    </source>
</evidence>
<feature type="transmembrane region" description="Helical" evidence="1">
    <location>
        <begin position="9"/>
        <end position="29"/>
    </location>
</feature>
<dbReference type="Proteomes" id="UP000294682">
    <property type="component" value="Unassembled WGS sequence"/>
</dbReference>
<keyword evidence="1" id="KW-0472">Membrane</keyword>
<accession>A0A9X8UI55</accession>
<protein>
    <submittedName>
        <fullName evidence="2">Uncharacterized protein</fullName>
    </submittedName>
</protein>
<organism evidence="2 3">
    <name type="scientific">Harryflintia acetispora</name>
    <dbReference type="NCBI Taxonomy" id="1849041"/>
    <lineage>
        <taxon>Bacteria</taxon>
        <taxon>Bacillati</taxon>
        <taxon>Bacillota</taxon>
        <taxon>Clostridia</taxon>
        <taxon>Eubacteriales</taxon>
        <taxon>Oscillospiraceae</taxon>
        <taxon>Harryflintia</taxon>
    </lineage>
</organism>
<sequence>MKKMNWHRLLYIAGFLLVAGFVILTGVDFLQYDELAYSAPFSAFVLVRAVEFLPLAALAFILAAILKKRNR</sequence>
<keyword evidence="3" id="KW-1185">Reference proteome</keyword>
<name>A0A9X8UI55_9FIRM</name>
<evidence type="ECO:0000313" key="3">
    <source>
        <dbReference type="Proteomes" id="UP000294682"/>
    </source>
</evidence>
<dbReference type="AlphaFoldDB" id="A0A9X8UI55"/>